<dbReference type="EMBL" id="AP024597">
    <property type="protein sequence ID" value="BCU68881.1"/>
    <property type="molecule type" value="Genomic_DNA"/>
</dbReference>
<evidence type="ECO:0000313" key="1">
    <source>
        <dbReference type="EMBL" id="BCU68881.1"/>
    </source>
</evidence>
<organism evidence="1 2">
    <name type="scientific">Stygiolobus caldivivus</name>
    <dbReference type="NCBI Taxonomy" id="2824673"/>
    <lineage>
        <taxon>Archaea</taxon>
        <taxon>Thermoproteota</taxon>
        <taxon>Thermoprotei</taxon>
        <taxon>Sulfolobales</taxon>
        <taxon>Sulfolobaceae</taxon>
        <taxon>Stygiolobus</taxon>
    </lineage>
</organism>
<sequence length="47" mass="5580">MERILKEYTDWVSMRETAVERKPLTTIHSLIRRKGVEAYAYLLLLQG</sequence>
<dbReference type="KEGG" id="csty:KN1_01780"/>
<proteinExistence type="predicted"/>
<dbReference type="Proteomes" id="UP000825123">
    <property type="component" value="Chromosome"/>
</dbReference>
<protein>
    <submittedName>
        <fullName evidence="1">Uncharacterized protein</fullName>
    </submittedName>
</protein>
<reference evidence="1 2" key="1">
    <citation type="submission" date="2021-04" db="EMBL/GenBank/DDBJ databases">
        <title>Complete genome sequence of Stygiolobus sp. KN-1.</title>
        <authorList>
            <person name="Nakamura K."/>
            <person name="Sakai H."/>
            <person name="Kurosawa N."/>
        </authorList>
    </citation>
    <scope>NUCLEOTIDE SEQUENCE [LARGE SCALE GENOMIC DNA]</scope>
    <source>
        <strain evidence="1 2">KN-1</strain>
    </source>
</reference>
<dbReference type="AlphaFoldDB" id="A0A8D5ZHP1"/>
<evidence type="ECO:0000313" key="2">
    <source>
        <dbReference type="Proteomes" id="UP000825123"/>
    </source>
</evidence>
<gene>
    <name evidence="1" type="ORF">KN1_01780</name>
</gene>
<accession>A0A8D5ZHP1</accession>
<keyword evidence="2" id="KW-1185">Reference proteome</keyword>
<name>A0A8D5ZHP1_9CREN</name>